<dbReference type="InterPro" id="IPR036639">
    <property type="entry name" value="Cyt_c_oxidase_su4_sf"/>
</dbReference>
<evidence type="ECO:0000256" key="8">
    <source>
        <dbReference type="ARBA" id="ARBA00023002"/>
    </source>
</evidence>
<keyword evidence="14" id="KW-1185">Reference proteome</keyword>
<evidence type="ECO:0000256" key="1">
    <source>
        <dbReference type="ARBA" id="ARBA00004434"/>
    </source>
</evidence>
<keyword evidence="8" id="KW-0560">Oxidoreductase</keyword>
<keyword evidence="9 11" id="KW-0496">Mitochondrion</keyword>
<comment type="function">
    <text evidence="11">Component of the cytochrome c oxidase, the last enzyme in the mitochondrial electron transport chain which drives oxidative phosphorylation.</text>
</comment>
<dbReference type="GO" id="GO:0016491">
    <property type="term" value="F:oxidoreductase activity"/>
    <property type="evidence" value="ECO:0007669"/>
    <property type="project" value="UniProtKB-KW"/>
</dbReference>
<dbReference type="GeneTree" id="ENSGT00390000002407"/>
<dbReference type="Gene3D" id="1.10.442.10">
    <property type="entry name" value="Cytochrome c oxidase subunit IV"/>
    <property type="match status" value="1"/>
</dbReference>
<dbReference type="PRINTS" id="PR01873">
    <property type="entry name" value="CYTCOXIDASE4"/>
</dbReference>
<feature type="chain" id="PRO_5034632128" description="Cytochrome c oxidase subunit 4" evidence="12">
    <location>
        <begin position="26"/>
        <end position="179"/>
    </location>
</feature>
<dbReference type="InterPro" id="IPR013288">
    <property type="entry name" value="Cyt_c_oxidase_su4"/>
</dbReference>
<keyword evidence="7 11" id="KW-1133">Transmembrane helix</keyword>
<evidence type="ECO:0000256" key="10">
    <source>
        <dbReference type="ARBA" id="ARBA00023136"/>
    </source>
</evidence>
<protein>
    <recommendedName>
        <fullName evidence="11">Cytochrome c oxidase subunit 4</fullName>
    </recommendedName>
</protein>
<comment type="subcellular location">
    <subcellularLocation>
        <location evidence="1 11">Mitochondrion inner membrane</location>
        <topology evidence="1 11">Single-pass membrane protein</topology>
    </subcellularLocation>
</comment>
<dbReference type="CDD" id="cd00922">
    <property type="entry name" value="Cyt_c_Oxidase_IV"/>
    <property type="match status" value="1"/>
</dbReference>
<feature type="transmembrane region" description="Helical" evidence="11">
    <location>
        <begin position="113"/>
        <end position="136"/>
    </location>
</feature>
<feature type="signal peptide" evidence="12">
    <location>
        <begin position="1"/>
        <end position="25"/>
    </location>
</feature>
<organism evidence="13 14">
    <name type="scientific">Laticauda laticaudata</name>
    <name type="common">Blue-ringed sea krait</name>
    <name type="synonym">Blue-lipped sea krait</name>
    <dbReference type="NCBI Taxonomy" id="8630"/>
    <lineage>
        <taxon>Eukaryota</taxon>
        <taxon>Metazoa</taxon>
        <taxon>Chordata</taxon>
        <taxon>Craniata</taxon>
        <taxon>Vertebrata</taxon>
        <taxon>Euteleostomi</taxon>
        <taxon>Lepidosauria</taxon>
        <taxon>Squamata</taxon>
        <taxon>Bifurcata</taxon>
        <taxon>Unidentata</taxon>
        <taxon>Episquamata</taxon>
        <taxon>Toxicofera</taxon>
        <taxon>Serpentes</taxon>
        <taxon>Colubroidea</taxon>
        <taxon>Elapidae</taxon>
        <taxon>Laticaudinae</taxon>
        <taxon>Laticauda</taxon>
    </lineage>
</organism>
<dbReference type="GO" id="GO:0005743">
    <property type="term" value="C:mitochondrial inner membrane"/>
    <property type="evidence" value="ECO:0007669"/>
    <property type="project" value="UniProtKB-SubCell"/>
</dbReference>
<comment type="pathway">
    <text evidence="2 11">Energy metabolism; oxidative phosphorylation.</text>
</comment>
<proteinExistence type="inferred from homology"/>
<keyword evidence="6" id="KW-0809">Transit peptide</keyword>
<dbReference type="FunFam" id="1.10.442.10:FF:000001">
    <property type="entry name" value="Cytochrome c oxidase subunit 4 isoform 1"/>
    <property type="match status" value="1"/>
</dbReference>
<dbReference type="InterPro" id="IPR004203">
    <property type="entry name" value="Cyt_c_oxidase_su4_fam"/>
</dbReference>
<evidence type="ECO:0000256" key="11">
    <source>
        <dbReference type="RuleBase" id="RU367145"/>
    </source>
</evidence>
<evidence type="ECO:0000256" key="3">
    <source>
        <dbReference type="ARBA" id="ARBA00008135"/>
    </source>
</evidence>
<keyword evidence="4 11" id="KW-0812">Transmembrane</keyword>
<dbReference type="AlphaFoldDB" id="A0A8C5SHB7"/>
<evidence type="ECO:0000313" key="13">
    <source>
        <dbReference type="Ensembl" id="ENSLLTP00000017570.1"/>
    </source>
</evidence>
<dbReference type="Proteomes" id="UP000694406">
    <property type="component" value="Unplaced"/>
</dbReference>
<evidence type="ECO:0000256" key="9">
    <source>
        <dbReference type="ARBA" id="ARBA00023128"/>
    </source>
</evidence>
<reference evidence="13" key="1">
    <citation type="submission" date="2025-08" db="UniProtKB">
        <authorList>
            <consortium name="Ensembl"/>
        </authorList>
    </citation>
    <scope>IDENTIFICATION</scope>
</reference>
<keyword evidence="10 11" id="KW-0472">Membrane</keyword>
<comment type="similarity">
    <text evidence="3 11">Belongs to the cytochrome c oxidase IV family.</text>
</comment>
<dbReference type="PANTHER" id="PTHR10707:SF10">
    <property type="entry name" value="CYTOCHROME C OXIDASE SUBUNIT 4"/>
    <property type="match status" value="1"/>
</dbReference>
<keyword evidence="12" id="KW-0732">Signal</keyword>
<comment type="subunit">
    <text evidence="11">Component of the cytochrome c oxidase (complex IV, CIV), a multisubunit enzyme composed of 14 subunits.</text>
</comment>
<evidence type="ECO:0000256" key="5">
    <source>
        <dbReference type="ARBA" id="ARBA00022792"/>
    </source>
</evidence>
<sequence length="179" mass="20690">MKHWGLCVRMLAARAFSLIGRRVLSTSVCVRAHGHEVTKAPHYTQPVYEDYPLIPLPDIPFIQDLSPEQKALKEKEKGAWTSLTPDEKIALYHIKFDKTFAEMLKPSNEWKTAIGLAGYLIGLAALFFIWEVLYVLKPVPHTLSEDWKAMELRKHLDVKPDPIMGLCSKWDYEKNEWKK</sequence>
<dbReference type="Pfam" id="PF02936">
    <property type="entry name" value="COX4"/>
    <property type="match status" value="1"/>
</dbReference>
<dbReference type="SUPFAM" id="SSF81406">
    <property type="entry name" value="Mitochondrial cytochrome c oxidase subunit IV"/>
    <property type="match status" value="1"/>
</dbReference>
<gene>
    <name evidence="13" type="primary">COX4I1</name>
</gene>
<reference evidence="13" key="2">
    <citation type="submission" date="2025-09" db="UniProtKB">
        <authorList>
            <consortium name="Ensembl"/>
        </authorList>
    </citation>
    <scope>IDENTIFICATION</scope>
</reference>
<name>A0A8C5SHB7_LATLA</name>
<dbReference type="GO" id="GO:0005654">
    <property type="term" value="C:nucleoplasm"/>
    <property type="evidence" value="ECO:0007669"/>
    <property type="project" value="Ensembl"/>
</dbReference>
<dbReference type="GO" id="GO:0045277">
    <property type="term" value="C:respiratory chain complex IV"/>
    <property type="evidence" value="ECO:0007669"/>
    <property type="project" value="Ensembl"/>
</dbReference>
<accession>A0A8C5SHB7</accession>
<dbReference type="Ensembl" id="ENSLLTT00000018222.1">
    <property type="protein sequence ID" value="ENSLLTP00000017570.1"/>
    <property type="gene ID" value="ENSLLTG00000013329.1"/>
</dbReference>
<evidence type="ECO:0000256" key="4">
    <source>
        <dbReference type="ARBA" id="ARBA00022692"/>
    </source>
</evidence>
<evidence type="ECO:0000313" key="14">
    <source>
        <dbReference type="Proteomes" id="UP000694406"/>
    </source>
</evidence>
<evidence type="ECO:0000256" key="12">
    <source>
        <dbReference type="SAM" id="SignalP"/>
    </source>
</evidence>
<evidence type="ECO:0000256" key="7">
    <source>
        <dbReference type="ARBA" id="ARBA00022989"/>
    </source>
</evidence>
<evidence type="ECO:0000256" key="6">
    <source>
        <dbReference type="ARBA" id="ARBA00022946"/>
    </source>
</evidence>
<dbReference type="GO" id="GO:0005829">
    <property type="term" value="C:cytosol"/>
    <property type="evidence" value="ECO:0007669"/>
    <property type="project" value="Ensembl"/>
</dbReference>
<dbReference type="GO" id="GO:0006123">
    <property type="term" value="P:mitochondrial electron transport, cytochrome c to oxygen"/>
    <property type="evidence" value="ECO:0007669"/>
    <property type="project" value="InterPro"/>
</dbReference>
<dbReference type="UniPathway" id="UPA00705"/>
<dbReference type="PANTHER" id="PTHR10707">
    <property type="entry name" value="CYTOCHROME C OXIDASE SUBUNIT IV"/>
    <property type="match status" value="1"/>
</dbReference>
<keyword evidence="5 11" id="KW-0999">Mitochondrion inner membrane</keyword>
<evidence type="ECO:0000256" key="2">
    <source>
        <dbReference type="ARBA" id="ARBA00004673"/>
    </source>
</evidence>